<protein>
    <submittedName>
        <fullName evidence="2">Uncharacterized protein</fullName>
    </submittedName>
</protein>
<accession>A0A837C9X2</accession>
<feature type="compositionally biased region" description="Polar residues" evidence="1">
    <location>
        <begin position="1"/>
        <end position="10"/>
    </location>
</feature>
<feature type="region of interest" description="Disordered" evidence="1">
    <location>
        <begin position="1"/>
        <end position="25"/>
    </location>
</feature>
<dbReference type="AlphaFoldDB" id="A0A837C9X2"/>
<evidence type="ECO:0000313" key="2">
    <source>
        <dbReference type="EMBL" id="KGJ66029.1"/>
    </source>
</evidence>
<comment type="caution">
    <text evidence="2">The sequence shown here is derived from an EMBL/GenBank/DDBJ whole genome shotgun (WGS) entry which is preliminary data.</text>
</comment>
<sequence>MDRSPASLQRLNDGRDHRRIRATADPDRDAVDLNLDHSDVGPGLASRRFALIAKNRRLRDRAYHGRHELQVFRSGTLGRGFSQLAAPTKLRR</sequence>
<feature type="compositionally biased region" description="Basic and acidic residues" evidence="1">
    <location>
        <begin position="12"/>
        <end position="25"/>
    </location>
</feature>
<reference evidence="2 3" key="1">
    <citation type="journal article" date="2014" name="BMC Genomics">
        <title>Comparative genomics of Bradyrhizobium japonicum CPAC 15 and Bradyrhizobium diazoefficiens CPAC 7: elite model strains for understanding symbiotic performance with soybean.</title>
        <authorList>
            <person name="Siqueira A.F."/>
            <person name="Ormeno-Orrillo E."/>
            <person name="Souza R.C."/>
            <person name="Rodrigues E.P."/>
            <person name="Almeida L.G."/>
            <person name="Barcellos F.G."/>
            <person name="Batista J.S."/>
            <person name="Nakatami A.S."/>
            <person name="Martinez-Romero E."/>
            <person name="Vasconcelos A.T."/>
            <person name="Hungria M."/>
        </authorList>
    </citation>
    <scope>NUCLEOTIDE SEQUENCE [LARGE SCALE GENOMIC DNA]</scope>
    <source>
        <strain evidence="2 3">SEMIA 5080</strain>
    </source>
</reference>
<dbReference type="Proteomes" id="UP000024900">
    <property type="component" value="Unassembled WGS sequence"/>
</dbReference>
<evidence type="ECO:0000313" key="3">
    <source>
        <dbReference type="Proteomes" id="UP000024900"/>
    </source>
</evidence>
<name>A0A837C9X2_9BRAD</name>
<proteinExistence type="predicted"/>
<organism evidence="2 3">
    <name type="scientific">Bradyrhizobium diazoefficiens SEMIA 5080</name>
    <dbReference type="NCBI Taxonomy" id="754504"/>
    <lineage>
        <taxon>Bacteria</taxon>
        <taxon>Pseudomonadati</taxon>
        <taxon>Pseudomonadota</taxon>
        <taxon>Alphaproteobacteria</taxon>
        <taxon>Hyphomicrobiales</taxon>
        <taxon>Nitrobacteraceae</taxon>
        <taxon>Bradyrhizobium</taxon>
    </lineage>
</organism>
<evidence type="ECO:0000256" key="1">
    <source>
        <dbReference type="SAM" id="MobiDB-lite"/>
    </source>
</evidence>
<dbReference type="EMBL" id="ADOU02000007">
    <property type="protein sequence ID" value="KGJ66029.1"/>
    <property type="molecule type" value="Genomic_DNA"/>
</dbReference>
<gene>
    <name evidence="2" type="ORF">BJA5080_02676</name>
</gene>